<keyword evidence="1" id="KW-0408">Iron</keyword>
<dbReference type="Gene3D" id="2.30.30.90">
    <property type="match status" value="1"/>
</dbReference>
<feature type="domain" description="Ferrous iron transporter FeoA-like" evidence="2">
    <location>
        <begin position="1"/>
        <end position="69"/>
    </location>
</feature>
<dbReference type="SMART" id="SM00899">
    <property type="entry name" value="FeoA"/>
    <property type="match status" value="1"/>
</dbReference>
<protein>
    <submittedName>
        <fullName evidence="3">FeoA domain</fullName>
    </submittedName>
</protein>
<dbReference type="Pfam" id="PF04023">
    <property type="entry name" value="FeoA"/>
    <property type="match status" value="1"/>
</dbReference>
<dbReference type="Proteomes" id="UP000095485">
    <property type="component" value="Unassembled WGS sequence"/>
</dbReference>
<evidence type="ECO:0000259" key="2">
    <source>
        <dbReference type="SMART" id="SM00899"/>
    </source>
</evidence>
<dbReference type="GO" id="GO:0046914">
    <property type="term" value="F:transition metal ion binding"/>
    <property type="evidence" value="ECO:0007669"/>
    <property type="project" value="InterPro"/>
</dbReference>
<reference evidence="3 4" key="1">
    <citation type="submission" date="2015-09" db="EMBL/GenBank/DDBJ databases">
        <authorList>
            <consortium name="Pathogen Informatics"/>
        </authorList>
    </citation>
    <scope>NUCLEOTIDE SEQUENCE [LARGE SCALE GENOMIC DNA]</scope>
    <source>
        <strain evidence="3 4">2789STDY5834914</strain>
    </source>
</reference>
<dbReference type="SUPFAM" id="SSF50037">
    <property type="entry name" value="C-terminal domain of transcriptional repressors"/>
    <property type="match status" value="1"/>
</dbReference>
<dbReference type="RefSeq" id="WP_055284423.1">
    <property type="nucleotide sequence ID" value="NZ_CZAY01000024.1"/>
</dbReference>
<evidence type="ECO:0000313" key="3">
    <source>
        <dbReference type="EMBL" id="CUQ09058.1"/>
    </source>
</evidence>
<dbReference type="STRING" id="88431.ERS852423_02478"/>
<evidence type="ECO:0000313" key="4">
    <source>
        <dbReference type="Proteomes" id="UP000095485"/>
    </source>
</evidence>
<dbReference type="PANTHER" id="PTHR43151:SF1">
    <property type="entry name" value="SSR2333 PROTEIN"/>
    <property type="match status" value="1"/>
</dbReference>
<name>A0A174TMF3_9FIRM</name>
<dbReference type="InterPro" id="IPR008988">
    <property type="entry name" value="Transcriptional_repressor_C"/>
</dbReference>
<dbReference type="InterPro" id="IPR053184">
    <property type="entry name" value="FeoA-like"/>
</dbReference>
<dbReference type="InterPro" id="IPR007167">
    <property type="entry name" value="Fe-transptr_FeoA-like"/>
</dbReference>
<organism evidence="3 4">
    <name type="scientific">Dorea longicatena</name>
    <dbReference type="NCBI Taxonomy" id="88431"/>
    <lineage>
        <taxon>Bacteria</taxon>
        <taxon>Bacillati</taxon>
        <taxon>Bacillota</taxon>
        <taxon>Clostridia</taxon>
        <taxon>Lachnospirales</taxon>
        <taxon>Lachnospiraceae</taxon>
        <taxon>Dorea</taxon>
    </lineage>
</organism>
<sequence>MPLTMAGIGETNTISRIGGNEETRRFLANLGFVAGTEVVVLSKIGGNVIVNVKDSRVAVNEDMARHIMV</sequence>
<dbReference type="OrthoDB" id="5984at2"/>
<dbReference type="AlphaFoldDB" id="A0A174TMF3"/>
<evidence type="ECO:0000256" key="1">
    <source>
        <dbReference type="ARBA" id="ARBA00023004"/>
    </source>
</evidence>
<dbReference type="PANTHER" id="PTHR43151">
    <property type="entry name" value="FEOA FAMILY PROTEIN"/>
    <property type="match status" value="1"/>
</dbReference>
<dbReference type="GeneID" id="96230066"/>
<proteinExistence type="predicted"/>
<dbReference type="InterPro" id="IPR038157">
    <property type="entry name" value="FeoA_core_dom"/>
</dbReference>
<dbReference type="EMBL" id="CZAY01000024">
    <property type="protein sequence ID" value="CUQ09058.1"/>
    <property type="molecule type" value="Genomic_DNA"/>
</dbReference>
<accession>A0A174TMF3</accession>
<gene>
    <name evidence="3" type="ORF">ERS852526_02791</name>
</gene>